<dbReference type="Proteomes" id="UP000541352">
    <property type="component" value="Unassembled WGS sequence"/>
</dbReference>
<keyword evidence="3" id="KW-1185">Reference proteome</keyword>
<protein>
    <recommendedName>
        <fullName evidence="4">DUF3575 domain-containing protein</fullName>
    </recommendedName>
</protein>
<evidence type="ECO:0000313" key="3">
    <source>
        <dbReference type="Proteomes" id="UP000541352"/>
    </source>
</evidence>
<organism evidence="2 3">
    <name type="scientific">Runella defluvii</name>
    <dbReference type="NCBI Taxonomy" id="370973"/>
    <lineage>
        <taxon>Bacteria</taxon>
        <taxon>Pseudomonadati</taxon>
        <taxon>Bacteroidota</taxon>
        <taxon>Cytophagia</taxon>
        <taxon>Cytophagales</taxon>
        <taxon>Spirosomataceae</taxon>
        <taxon>Runella</taxon>
    </lineage>
</organism>
<evidence type="ECO:0000313" key="2">
    <source>
        <dbReference type="EMBL" id="MBB3839251.1"/>
    </source>
</evidence>
<name>A0A7W6ERB8_9BACT</name>
<comment type="caution">
    <text evidence="2">The sequence shown here is derived from an EMBL/GenBank/DDBJ whole genome shotgun (WGS) entry which is preliminary data.</text>
</comment>
<dbReference type="RefSeq" id="WP_183975341.1">
    <property type="nucleotide sequence ID" value="NZ_JACIBY010000006.1"/>
</dbReference>
<evidence type="ECO:0000256" key="1">
    <source>
        <dbReference type="SAM" id="SignalP"/>
    </source>
</evidence>
<feature type="chain" id="PRO_5030567691" description="DUF3575 domain-containing protein" evidence="1">
    <location>
        <begin position="21"/>
        <end position="221"/>
    </location>
</feature>
<dbReference type="EMBL" id="JACIBY010000006">
    <property type="protein sequence ID" value="MBB3839251.1"/>
    <property type="molecule type" value="Genomic_DNA"/>
</dbReference>
<gene>
    <name evidence="2" type="ORF">FHS57_003257</name>
</gene>
<feature type="signal peptide" evidence="1">
    <location>
        <begin position="1"/>
        <end position="20"/>
    </location>
</feature>
<sequence length="221" mass="25526">MKFTTLLVIGLLSLSGFAFAQQKEISIDLLPLINKEKEIPNVLLRIPHANHRGNYRLKLGGSLSSNNTNPFMEQRNNNARINLGYEFYRTLKSIDFIYGFEVLGDFQFKKNTDPFWEGRSYYFDENNVQTEQIVKRTMLNSQGFGSNLFVGFRKVFWQDLSLSIETATAIELYFSKVELRETITKPSIGFFSESVRSENRNSSFANLHPLFAIRLGYQFGK</sequence>
<keyword evidence="1" id="KW-0732">Signal</keyword>
<dbReference type="AlphaFoldDB" id="A0A7W6ERB8"/>
<accession>A0A7W6ERB8</accession>
<proteinExistence type="predicted"/>
<reference evidence="2 3" key="1">
    <citation type="submission" date="2020-08" db="EMBL/GenBank/DDBJ databases">
        <title>Genomic Encyclopedia of Type Strains, Phase IV (KMG-IV): sequencing the most valuable type-strain genomes for metagenomic binning, comparative biology and taxonomic classification.</title>
        <authorList>
            <person name="Goeker M."/>
        </authorList>
    </citation>
    <scope>NUCLEOTIDE SEQUENCE [LARGE SCALE GENOMIC DNA]</scope>
    <source>
        <strain evidence="2 3">DSM 17976</strain>
    </source>
</reference>
<evidence type="ECO:0008006" key="4">
    <source>
        <dbReference type="Google" id="ProtNLM"/>
    </source>
</evidence>